<accession>A0A5J5EQ59</accession>
<comment type="caution">
    <text evidence="2">The sequence shown here is derived from an EMBL/GenBank/DDBJ whole genome shotgun (WGS) entry which is preliminary data.</text>
</comment>
<evidence type="ECO:0000256" key="1">
    <source>
        <dbReference type="SAM" id="MobiDB-lite"/>
    </source>
</evidence>
<feature type="compositionally biased region" description="Low complexity" evidence="1">
    <location>
        <begin position="41"/>
        <end position="51"/>
    </location>
</feature>
<reference evidence="2 3" key="1">
    <citation type="submission" date="2019-09" db="EMBL/GenBank/DDBJ databases">
        <title>Draft genome of the ectomycorrhizal ascomycete Sphaerosporella brunnea.</title>
        <authorList>
            <consortium name="DOE Joint Genome Institute"/>
            <person name="Benucci G.M."/>
            <person name="Marozzi G."/>
            <person name="Antonielli L."/>
            <person name="Sanchez S."/>
            <person name="Marco P."/>
            <person name="Wang X."/>
            <person name="Falini L.B."/>
            <person name="Barry K."/>
            <person name="Haridas S."/>
            <person name="Lipzen A."/>
            <person name="Labutti K."/>
            <person name="Grigoriev I.V."/>
            <person name="Murat C."/>
            <person name="Martin F."/>
            <person name="Albertini E."/>
            <person name="Donnini D."/>
            <person name="Bonito G."/>
        </authorList>
    </citation>
    <scope>NUCLEOTIDE SEQUENCE [LARGE SCALE GENOMIC DNA]</scope>
    <source>
        <strain evidence="2 3">Sb_GMNB300</strain>
    </source>
</reference>
<sequence>MSSSIFGSPSGSIFGSPSGSIFGSPSGSIFGSPSGSIFGSPSGSIFGSPSGDSLAASQLQLDDSAPSSQPGSPDALTERLSDPFAASEHSPPATPAATFQDKTKAYTKSFVLRWLNNVNDGFQVYEENAASEYKHYHDLHEVRHDLFSSWCKFRDCERLDAAAVRGSPLFAHDFKQWLSLLRSPVRSGASQRVAKIRARCWALIAELQDVKGALLGVKEIWEIEDPATTENVFDRDVVAIEFPGPKEVHLLMQVVERLSQEFIGVTRNGDGTPFQLE</sequence>
<feature type="region of interest" description="Disordered" evidence="1">
    <location>
        <begin position="41"/>
        <end position="78"/>
    </location>
</feature>
<evidence type="ECO:0000313" key="2">
    <source>
        <dbReference type="EMBL" id="KAA8899936.1"/>
    </source>
</evidence>
<dbReference type="AlphaFoldDB" id="A0A5J5EQ59"/>
<proteinExistence type="predicted"/>
<organism evidence="2 3">
    <name type="scientific">Sphaerosporella brunnea</name>
    <dbReference type="NCBI Taxonomy" id="1250544"/>
    <lineage>
        <taxon>Eukaryota</taxon>
        <taxon>Fungi</taxon>
        <taxon>Dikarya</taxon>
        <taxon>Ascomycota</taxon>
        <taxon>Pezizomycotina</taxon>
        <taxon>Pezizomycetes</taxon>
        <taxon>Pezizales</taxon>
        <taxon>Pyronemataceae</taxon>
        <taxon>Sphaerosporella</taxon>
    </lineage>
</organism>
<name>A0A5J5EQ59_9PEZI</name>
<protein>
    <submittedName>
        <fullName evidence="2">Uncharacterized protein</fullName>
    </submittedName>
</protein>
<dbReference type="InParanoid" id="A0A5J5EQ59"/>
<dbReference type="EMBL" id="VXIS01000161">
    <property type="protein sequence ID" value="KAA8899936.1"/>
    <property type="molecule type" value="Genomic_DNA"/>
</dbReference>
<feature type="compositionally biased region" description="Polar residues" evidence="1">
    <location>
        <begin position="55"/>
        <end position="71"/>
    </location>
</feature>
<dbReference type="Proteomes" id="UP000326924">
    <property type="component" value="Unassembled WGS sequence"/>
</dbReference>
<evidence type="ECO:0000313" key="3">
    <source>
        <dbReference type="Proteomes" id="UP000326924"/>
    </source>
</evidence>
<gene>
    <name evidence="2" type="ORF">FN846DRAFT_920906</name>
</gene>
<keyword evidence="3" id="KW-1185">Reference proteome</keyword>